<feature type="transmembrane region" description="Helical" evidence="6">
    <location>
        <begin position="69"/>
        <end position="87"/>
    </location>
</feature>
<evidence type="ECO:0000313" key="7">
    <source>
        <dbReference type="EMBL" id="PEN16163.1"/>
    </source>
</evidence>
<reference evidence="7" key="1">
    <citation type="submission" date="2017-10" db="EMBL/GenBank/DDBJ databases">
        <title>Kefir isolates.</title>
        <authorList>
            <person name="Kim Y."/>
            <person name="Blasche S."/>
        </authorList>
    </citation>
    <scope>NUCLEOTIDE SEQUENCE [LARGE SCALE GENOMIC DNA]</scope>
    <source>
        <strain evidence="7">OG2-2</strain>
    </source>
</reference>
<comment type="caution">
    <text evidence="7">The sequence shown here is derived from an EMBL/GenBank/DDBJ whole genome shotgun (WGS) entry which is preliminary data.</text>
</comment>
<dbReference type="Proteomes" id="UP000219947">
    <property type="component" value="Unassembled WGS sequence"/>
</dbReference>
<evidence type="ECO:0000256" key="2">
    <source>
        <dbReference type="ARBA" id="ARBA00022475"/>
    </source>
</evidence>
<dbReference type="PANTHER" id="PTHR34857:SF2">
    <property type="entry name" value="SLL0384 PROTEIN"/>
    <property type="match status" value="1"/>
</dbReference>
<evidence type="ECO:0000256" key="5">
    <source>
        <dbReference type="ARBA" id="ARBA00023136"/>
    </source>
</evidence>
<feature type="transmembrane region" description="Helical" evidence="6">
    <location>
        <begin position="45"/>
        <end position="63"/>
    </location>
</feature>
<dbReference type="Pfam" id="PF02361">
    <property type="entry name" value="CbiQ"/>
    <property type="match status" value="1"/>
</dbReference>
<dbReference type="AlphaFoldDB" id="A0A2A8D5U1"/>
<keyword evidence="4 6" id="KW-1133">Transmembrane helix</keyword>
<evidence type="ECO:0000256" key="1">
    <source>
        <dbReference type="ARBA" id="ARBA00004141"/>
    </source>
</evidence>
<keyword evidence="5 6" id="KW-0472">Membrane</keyword>
<gene>
    <name evidence="7" type="ORF">CRM92_05565</name>
</gene>
<dbReference type="InterPro" id="IPR003339">
    <property type="entry name" value="ABC/ECF_trnsptr_transmembrane"/>
</dbReference>
<keyword evidence="2" id="KW-1003">Cell membrane</keyword>
<organism evidence="7 8">
    <name type="scientific">Rothia dentocariosa</name>
    <dbReference type="NCBI Taxonomy" id="2047"/>
    <lineage>
        <taxon>Bacteria</taxon>
        <taxon>Bacillati</taxon>
        <taxon>Actinomycetota</taxon>
        <taxon>Actinomycetes</taxon>
        <taxon>Micrococcales</taxon>
        <taxon>Micrococcaceae</taxon>
        <taxon>Rothia</taxon>
    </lineage>
</organism>
<keyword evidence="3 6" id="KW-0812">Transmembrane</keyword>
<feature type="transmembrane region" description="Helical" evidence="6">
    <location>
        <begin position="15"/>
        <end position="38"/>
    </location>
</feature>
<dbReference type="InterPro" id="IPR051611">
    <property type="entry name" value="ECF_transporter_component"/>
</dbReference>
<dbReference type="PANTHER" id="PTHR34857">
    <property type="entry name" value="SLL0384 PROTEIN"/>
    <property type="match status" value="1"/>
</dbReference>
<dbReference type="CDD" id="cd16914">
    <property type="entry name" value="EcfT"/>
    <property type="match status" value="1"/>
</dbReference>
<dbReference type="EMBL" id="PDEV01000002">
    <property type="protein sequence ID" value="PEN16163.1"/>
    <property type="molecule type" value="Genomic_DNA"/>
</dbReference>
<dbReference type="RefSeq" id="WP_098042590.1">
    <property type="nucleotide sequence ID" value="NZ_PDEV01000002.1"/>
</dbReference>
<evidence type="ECO:0000313" key="8">
    <source>
        <dbReference type="Proteomes" id="UP000219947"/>
    </source>
</evidence>
<feature type="transmembrane region" description="Helical" evidence="6">
    <location>
        <begin position="107"/>
        <end position="130"/>
    </location>
</feature>
<protein>
    <submittedName>
        <fullName evidence="7">Cobalt transporter</fullName>
    </submittedName>
</protein>
<proteinExistence type="predicted"/>
<name>A0A2A8D5U1_9MICC</name>
<evidence type="ECO:0000256" key="4">
    <source>
        <dbReference type="ARBA" id="ARBA00022989"/>
    </source>
</evidence>
<accession>A0A2A8D5U1</accession>
<comment type="subcellular location">
    <subcellularLocation>
        <location evidence="1">Membrane</location>
        <topology evidence="1">Multi-pass membrane protein</topology>
    </subcellularLocation>
</comment>
<sequence>MNTDFFGPSAERNSWFGGLNAGVKLVVAGVLVLAAILIQDPVTAGIIFGLELVGFIAVGFRPVNLLARSWPILIAVLTTGWSVAILVNKTGAVLLDFGLNTITEGSLAAAFSMMIRSLAMILPTFAFVLSTDPTDLGDSLAQTFRLPARFVLAALAALRLVGILFGEWNTLGQARRARGLGAGQGPLGRIKTGAGQAFALMVQAIRRGSRLAVTMEARGFGTGKRSWARVPAYSRRDAYVAVAAAVIVACAYGVSLGLGTLRFLWQ</sequence>
<evidence type="ECO:0000256" key="6">
    <source>
        <dbReference type="SAM" id="Phobius"/>
    </source>
</evidence>
<dbReference type="GO" id="GO:0005886">
    <property type="term" value="C:plasma membrane"/>
    <property type="evidence" value="ECO:0007669"/>
    <property type="project" value="UniProtKB-ARBA"/>
</dbReference>
<keyword evidence="8" id="KW-1185">Reference proteome</keyword>
<feature type="transmembrane region" description="Helical" evidence="6">
    <location>
        <begin position="238"/>
        <end position="265"/>
    </location>
</feature>
<evidence type="ECO:0000256" key="3">
    <source>
        <dbReference type="ARBA" id="ARBA00022692"/>
    </source>
</evidence>
<feature type="transmembrane region" description="Helical" evidence="6">
    <location>
        <begin position="150"/>
        <end position="168"/>
    </location>
</feature>